<dbReference type="PANTHER" id="PTHR38593:SF1">
    <property type="entry name" value="BLR2558 PROTEIN"/>
    <property type="match status" value="1"/>
</dbReference>
<name>A0A4P6KWT3_9BURK</name>
<protein>
    <submittedName>
        <fullName evidence="4">DUF4142 domain-containing protein</fullName>
    </submittedName>
</protein>
<reference evidence="4 5" key="1">
    <citation type="submission" date="2019-02" db="EMBL/GenBank/DDBJ databases">
        <title>Draft Genome Sequences of Six Type Strains of the Genus Massilia.</title>
        <authorList>
            <person name="Miess H."/>
            <person name="Frediansyhah A."/>
            <person name="Gross H."/>
        </authorList>
    </citation>
    <scope>NUCLEOTIDE SEQUENCE [LARGE SCALE GENOMIC DNA]</scope>
    <source>
        <strain evidence="4 5">DSM 17473</strain>
    </source>
</reference>
<keyword evidence="2" id="KW-0732">Signal</keyword>
<dbReference type="InterPro" id="IPR012347">
    <property type="entry name" value="Ferritin-like"/>
</dbReference>
<dbReference type="Pfam" id="PF13628">
    <property type="entry name" value="DUF4142"/>
    <property type="match status" value="1"/>
</dbReference>
<keyword evidence="5" id="KW-1185">Reference proteome</keyword>
<feature type="compositionally biased region" description="Low complexity" evidence="1">
    <location>
        <begin position="211"/>
        <end position="231"/>
    </location>
</feature>
<proteinExistence type="predicted"/>
<gene>
    <name evidence="4" type="ORF">EWM63_10010</name>
</gene>
<accession>A0A4P6KWT3</accession>
<dbReference type="EMBL" id="CP035913">
    <property type="protein sequence ID" value="QBE63254.1"/>
    <property type="molecule type" value="Genomic_DNA"/>
</dbReference>
<dbReference type="Proteomes" id="UP000290637">
    <property type="component" value="Chromosome"/>
</dbReference>
<sequence>MNKARMWKSYLGVPLLAVLMGIGSAHAQSLAKADEKALKDMAIANMAEVATAKIALQKSQNAEVKAFAQQMVDDHTKGLDEVKAVAQAKNVKLPDEPDAKHKAMAKKLQAMSGEKFDKAYLDMAGVKSHKEAHALVVKTQSNAKDADVKGLAAKLQPTIDQHMGHVEQLASNMKGMKAGTAMGASGTGATGGSSMSQGKDKTNTQQPSSGNTDNPVNPANPTTNPATSPTK</sequence>
<dbReference type="InterPro" id="IPR025419">
    <property type="entry name" value="DUF4142"/>
</dbReference>
<evidence type="ECO:0000313" key="5">
    <source>
        <dbReference type="Proteomes" id="UP000290637"/>
    </source>
</evidence>
<evidence type="ECO:0000313" key="4">
    <source>
        <dbReference type="EMBL" id="QBE63254.1"/>
    </source>
</evidence>
<feature type="chain" id="PRO_5020789299" evidence="2">
    <location>
        <begin position="28"/>
        <end position="231"/>
    </location>
</feature>
<dbReference type="OrthoDB" id="118677at2"/>
<feature type="region of interest" description="Disordered" evidence="1">
    <location>
        <begin position="178"/>
        <end position="231"/>
    </location>
</feature>
<dbReference type="RefSeq" id="WP_130186383.1">
    <property type="nucleotide sequence ID" value="NZ_CP035913.1"/>
</dbReference>
<dbReference type="AlphaFoldDB" id="A0A4P6KWT3"/>
<dbReference type="KEGG" id="plue:EWM63_10010"/>
<feature type="domain" description="DUF4142" evidence="3">
    <location>
        <begin position="33"/>
        <end position="169"/>
    </location>
</feature>
<dbReference type="Gene3D" id="1.20.1260.10">
    <property type="match status" value="1"/>
</dbReference>
<feature type="signal peptide" evidence="2">
    <location>
        <begin position="1"/>
        <end position="27"/>
    </location>
</feature>
<evidence type="ECO:0000256" key="1">
    <source>
        <dbReference type="SAM" id="MobiDB-lite"/>
    </source>
</evidence>
<dbReference type="PANTHER" id="PTHR38593">
    <property type="entry name" value="BLR2558 PROTEIN"/>
    <property type="match status" value="1"/>
</dbReference>
<evidence type="ECO:0000259" key="3">
    <source>
        <dbReference type="Pfam" id="PF13628"/>
    </source>
</evidence>
<organism evidence="4 5">
    <name type="scientific">Pseudoduganella lutea</name>
    <dbReference type="NCBI Taxonomy" id="321985"/>
    <lineage>
        <taxon>Bacteria</taxon>
        <taxon>Pseudomonadati</taxon>
        <taxon>Pseudomonadota</taxon>
        <taxon>Betaproteobacteria</taxon>
        <taxon>Burkholderiales</taxon>
        <taxon>Oxalobacteraceae</taxon>
        <taxon>Telluria group</taxon>
        <taxon>Pseudoduganella</taxon>
    </lineage>
</organism>
<evidence type="ECO:0000256" key="2">
    <source>
        <dbReference type="SAM" id="SignalP"/>
    </source>
</evidence>